<sequence>MATANLLATVRRDWHFSKRLIASYVFDWIIILVTAGAARILKLAEPNRNPFSLTDPSISYPFAAHETVRTTVLIVISLVAPAVIIFLGSIFFIPSLTASKHAPKAAVWRRKLWEWVVGWMGLGIAYAGTYASTEALKVIYGKPRPDLLSRCNPNLSNIAAHVVGGLGEKLDGAPLLVSYTICQNTSEQLTWDGFVSFPSGHASLSFAGLTYLTLWFCAKFAVSFPYLAPRHYTTDTRQTAFSAHTTTTSNNRTAVKDPPPFDEPYPSTSHHDEPTTSLTPPSQSQSQTLIPLRSQSAAPPTYLLALAAAPIVAATYIASSRWFDNRHFGFDILFGSLLGIFFAWLGFRWYHLPLSAGGAGWAWGARSPERAFFVGVGVDGYVRRESLVGEKEGNEQAGTSGVAAAVASSSSSGAGSGVVRRGEDNV</sequence>
<dbReference type="OrthoDB" id="10030083at2759"/>
<feature type="transmembrane region" description="Helical" evidence="7">
    <location>
        <begin position="302"/>
        <end position="322"/>
    </location>
</feature>
<dbReference type="GO" id="GO:0006644">
    <property type="term" value="P:phospholipid metabolic process"/>
    <property type="evidence" value="ECO:0007669"/>
    <property type="project" value="InterPro"/>
</dbReference>
<dbReference type="GO" id="GO:0008195">
    <property type="term" value="F:phosphatidate phosphatase activity"/>
    <property type="evidence" value="ECO:0007669"/>
    <property type="project" value="TreeGrafter"/>
</dbReference>
<evidence type="ECO:0000256" key="3">
    <source>
        <dbReference type="ARBA" id="ARBA00022692"/>
    </source>
</evidence>
<keyword evidence="10" id="KW-1185">Reference proteome</keyword>
<feature type="transmembrane region" description="Helical" evidence="7">
    <location>
        <begin position="328"/>
        <end position="347"/>
    </location>
</feature>
<dbReference type="PANTHER" id="PTHR10165:SF154">
    <property type="entry name" value="PAP2 DOMAIN PROTEIN (AFU_ORTHOLOGUE AFUA_1G09730)"/>
    <property type="match status" value="1"/>
</dbReference>
<feature type="domain" description="Phosphatidic acid phosphatase type 2/haloperoxidase" evidence="8">
    <location>
        <begin position="120"/>
        <end position="351"/>
    </location>
</feature>
<organism evidence="9 10">
    <name type="scientific">Blastomyces parvus</name>
    <dbReference type="NCBI Taxonomy" id="2060905"/>
    <lineage>
        <taxon>Eukaryota</taxon>
        <taxon>Fungi</taxon>
        <taxon>Dikarya</taxon>
        <taxon>Ascomycota</taxon>
        <taxon>Pezizomycotina</taxon>
        <taxon>Eurotiomycetes</taxon>
        <taxon>Eurotiomycetidae</taxon>
        <taxon>Onygenales</taxon>
        <taxon>Ajellomycetaceae</taxon>
        <taxon>Blastomyces</taxon>
    </lineage>
</organism>
<evidence type="ECO:0000313" key="9">
    <source>
        <dbReference type="EMBL" id="PGH01714.1"/>
    </source>
</evidence>
<name>A0A2B7WQR8_9EURO</name>
<evidence type="ECO:0000256" key="4">
    <source>
        <dbReference type="ARBA" id="ARBA00022989"/>
    </source>
</evidence>
<evidence type="ECO:0000256" key="7">
    <source>
        <dbReference type="SAM" id="Phobius"/>
    </source>
</evidence>
<proteinExistence type="inferred from homology"/>
<keyword evidence="5 7" id="KW-0472">Membrane</keyword>
<comment type="similarity">
    <text evidence="2">Belongs to the PA-phosphatase related phosphoesterase family.</text>
</comment>
<feature type="region of interest" description="Disordered" evidence="6">
    <location>
        <begin position="243"/>
        <end position="285"/>
    </location>
</feature>
<evidence type="ECO:0000256" key="5">
    <source>
        <dbReference type="ARBA" id="ARBA00023136"/>
    </source>
</evidence>
<feature type="transmembrane region" description="Helical" evidence="7">
    <location>
        <begin position="204"/>
        <end position="228"/>
    </location>
</feature>
<comment type="subcellular location">
    <subcellularLocation>
        <location evidence="1">Membrane</location>
        <topology evidence="1">Multi-pass membrane protein</topology>
    </subcellularLocation>
</comment>
<feature type="transmembrane region" description="Helical" evidence="7">
    <location>
        <begin position="112"/>
        <end position="131"/>
    </location>
</feature>
<dbReference type="PANTHER" id="PTHR10165">
    <property type="entry name" value="LIPID PHOSPHATE PHOSPHATASE"/>
    <property type="match status" value="1"/>
</dbReference>
<feature type="compositionally biased region" description="Low complexity" evidence="6">
    <location>
        <begin position="275"/>
        <end position="285"/>
    </location>
</feature>
<dbReference type="STRING" id="2060905.A0A2B7WQR8"/>
<reference evidence="9 10" key="1">
    <citation type="submission" date="2017-10" db="EMBL/GenBank/DDBJ databases">
        <title>Comparative genomics in systemic dimorphic fungi from Ajellomycetaceae.</title>
        <authorList>
            <person name="Munoz J.F."/>
            <person name="Mcewen J.G."/>
            <person name="Clay O.K."/>
            <person name="Cuomo C.A."/>
        </authorList>
    </citation>
    <scope>NUCLEOTIDE SEQUENCE [LARGE SCALE GENOMIC DNA]</scope>
    <source>
        <strain evidence="9 10">UAMH130</strain>
    </source>
</reference>
<evidence type="ECO:0000259" key="8">
    <source>
        <dbReference type="Pfam" id="PF01569"/>
    </source>
</evidence>
<comment type="caution">
    <text evidence="9">The sequence shown here is derived from an EMBL/GenBank/DDBJ whole genome shotgun (WGS) entry which is preliminary data.</text>
</comment>
<evidence type="ECO:0000256" key="1">
    <source>
        <dbReference type="ARBA" id="ARBA00004141"/>
    </source>
</evidence>
<gene>
    <name evidence="9" type="ORF">GX51_05030</name>
</gene>
<dbReference type="Gene3D" id="1.20.144.10">
    <property type="entry name" value="Phosphatidic acid phosphatase type 2/haloperoxidase"/>
    <property type="match status" value="2"/>
</dbReference>
<dbReference type="InterPro" id="IPR043216">
    <property type="entry name" value="PAP-like"/>
</dbReference>
<protein>
    <recommendedName>
        <fullName evidence="8">Phosphatidic acid phosphatase type 2/haloperoxidase domain-containing protein</fullName>
    </recommendedName>
</protein>
<dbReference type="AlphaFoldDB" id="A0A2B7WQR8"/>
<dbReference type="Proteomes" id="UP000224080">
    <property type="component" value="Unassembled WGS sequence"/>
</dbReference>
<dbReference type="Pfam" id="PF01569">
    <property type="entry name" value="PAP2"/>
    <property type="match status" value="1"/>
</dbReference>
<feature type="region of interest" description="Disordered" evidence="6">
    <location>
        <begin position="389"/>
        <end position="426"/>
    </location>
</feature>
<keyword evidence="3 7" id="KW-0812">Transmembrane</keyword>
<feature type="transmembrane region" description="Helical" evidence="7">
    <location>
        <begin position="21"/>
        <end position="41"/>
    </location>
</feature>
<dbReference type="EMBL" id="PDNC01000068">
    <property type="protein sequence ID" value="PGH01714.1"/>
    <property type="molecule type" value="Genomic_DNA"/>
</dbReference>
<feature type="transmembrane region" description="Helical" evidence="7">
    <location>
        <begin position="72"/>
        <end position="92"/>
    </location>
</feature>
<dbReference type="InterPro" id="IPR000326">
    <property type="entry name" value="PAP2/HPO"/>
</dbReference>
<dbReference type="GO" id="GO:0046839">
    <property type="term" value="P:phospholipid dephosphorylation"/>
    <property type="evidence" value="ECO:0007669"/>
    <property type="project" value="TreeGrafter"/>
</dbReference>
<dbReference type="CDD" id="cd03390">
    <property type="entry name" value="PAP2_containing_1_like"/>
    <property type="match status" value="1"/>
</dbReference>
<dbReference type="FunFam" id="1.20.144.10:FF:000042">
    <property type="entry name" value="PAP2 domain protein"/>
    <property type="match status" value="1"/>
</dbReference>
<evidence type="ECO:0000256" key="6">
    <source>
        <dbReference type="SAM" id="MobiDB-lite"/>
    </source>
</evidence>
<evidence type="ECO:0000313" key="10">
    <source>
        <dbReference type="Proteomes" id="UP000224080"/>
    </source>
</evidence>
<feature type="compositionally biased region" description="Polar residues" evidence="6">
    <location>
        <begin position="243"/>
        <end position="253"/>
    </location>
</feature>
<feature type="compositionally biased region" description="Low complexity" evidence="6">
    <location>
        <begin position="400"/>
        <end position="419"/>
    </location>
</feature>
<accession>A0A2B7WQR8</accession>
<evidence type="ECO:0000256" key="2">
    <source>
        <dbReference type="ARBA" id="ARBA00008816"/>
    </source>
</evidence>
<dbReference type="InterPro" id="IPR036938">
    <property type="entry name" value="PAP2/HPO_sf"/>
</dbReference>
<dbReference type="SUPFAM" id="SSF48317">
    <property type="entry name" value="Acid phosphatase/Vanadium-dependent haloperoxidase"/>
    <property type="match status" value="1"/>
</dbReference>
<dbReference type="GO" id="GO:0016020">
    <property type="term" value="C:membrane"/>
    <property type="evidence" value="ECO:0007669"/>
    <property type="project" value="UniProtKB-SubCell"/>
</dbReference>
<keyword evidence="4 7" id="KW-1133">Transmembrane helix</keyword>